<keyword evidence="5 8" id="KW-0443">Lipid metabolism</keyword>
<evidence type="ECO:0000256" key="8">
    <source>
        <dbReference type="HAMAP-Rule" id="MF_00406"/>
    </source>
</evidence>
<dbReference type="HAMAP" id="MF_00406">
    <property type="entry name" value="FabZ"/>
    <property type="match status" value="1"/>
</dbReference>
<dbReference type="FunFam" id="3.10.129.10:FF:000001">
    <property type="entry name" value="3-hydroxyacyl-[acyl-carrier-protein] dehydratase FabZ"/>
    <property type="match status" value="1"/>
</dbReference>
<accession>A0A484HFK9</accession>
<comment type="function">
    <text evidence="7 8">Involved in unsaturated fatty acids biosynthesis. Catalyzes the dehydration of short chain beta-hydroxyacyl-ACPs and long chain saturated and unsaturated beta-hydroxyacyl-ACPs.</text>
</comment>
<dbReference type="NCBIfam" id="TIGR01750">
    <property type="entry name" value="fabZ"/>
    <property type="match status" value="1"/>
</dbReference>
<keyword evidence="4 8" id="KW-0441">Lipid A biosynthesis</keyword>
<evidence type="ECO:0000256" key="4">
    <source>
        <dbReference type="ARBA" id="ARBA00022556"/>
    </source>
</evidence>
<organism evidence="9">
    <name type="scientific">uncultured Desulfobacteraceae bacterium</name>
    <dbReference type="NCBI Taxonomy" id="218296"/>
    <lineage>
        <taxon>Bacteria</taxon>
        <taxon>Pseudomonadati</taxon>
        <taxon>Thermodesulfobacteriota</taxon>
        <taxon>Desulfobacteria</taxon>
        <taxon>Desulfobacterales</taxon>
        <taxon>Desulfobacteraceae</taxon>
        <taxon>environmental samples</taxon>
    </lineage>
</organism>
<dbReference type="SUPFAM" id="SSF54637">
    <property type="entry name" value="Thioesterase/thiol ester dehydrase-isomerase"/>
    <property type="match status" value="1"/>
</dbReference>
<sequence>MECLHDIRDIMTFLPHRYPFILVDRVLEIQRDQEIAAIKNVTINEPFFQGHFPGAPVMPGVLIMEALAQAGGILVLDSMPEEKKGSLLYFMGMDRVRFRRKVIPGDCLSLRVRLMKKRASAVKMFGEATVDGEKAAEGEMMASIGEKL</sequence>
<evidence type="ECO:0000256" key="7">
    <source>
        <dbReference type="ARBA" id="ARBA00025049"/>
    </source>
</evidence>
<gene>
    <name evidence="8 9" type="primary">fabZ</name>
    <name evidence="9" type="ORF">EPICR_120070</name>
</gene>
<keyword evidence="3 8" id="KW-0444">Lipid biosynthesis</keyword>
<protein>
    <recommendedName>
        <fullName evidence="8">3-hydroxyacyl-[acyl-carrier-protein] dehydratase FabZ</fullName>
        <ecNumber evidence="8">4.2.1.59</ecNumber>
    </recommendedName>
    <alternativeName>
        <fullName evidence="8">(3R)-hydroxymyristoyl-[acyl-carrier-protein] dehydratase</fullName>
        <shortName evidence="8">(3R)-hydroxymyristoyl-ACP dehydrase</shortName>
    </alternativeName>
    <alternativeName>
        <fullName evidence="8">Beta-hydroxyacyl-ACP dehydratase</fullName>
    </alternativeName>
</protein>
<dbReference type="GO" id="GO:0006633">
    <property type="term" value="P:fatty acid biosynthetic process"/>
    <property type="evidence" value="ECO:0007669"/>
    <property type="project" value="UniProtKB-UniRule"/>
</dbReference>
<dbReference type="PANTHER" id="PTHR30272:SF1">
    <property type="entry name" value="3-HYDROXYACYL-[ACYL-CARRIER-PROTEIN] DEHYDRATASE"/>
    <property type="match status" value="1"/>
</dbReference>
<dbReference type="EMBL" id="CAACVI010000004">
    <property type="protein sequence ID" value="VEN73172.1"/>
    <property type="molecule type" value="Genomic_DNA"/>
</dbReference>
<dbReference type="PANTHER" id="PTHR30272">
    <property type="entry name" value="3-HYDROXYACYL-[ACYL-CARRIER-PROTEIN] DEHYDRATASE"/>
    <property type="match status" value="1"/>
</dbReference>
<dbReference type="CDD" id="cd01288">
    <property type="entry name" value="FabZ"/>
    <property type="match status" value="1"/>
</dbReference>
<dbReference type="Gene3D" id="3.10.129.10">
    <property type="entry name" value="Hotdog Thioesterase"/>
    <property type="match status" value="1"/>
</dbReference>
<evidence type="ECO:0000256" key="6">
    <source>
        <dbReference type="ARBA" id="ARBA00023239"/>
    </source>
</evidence>
<dbReference type="GO" id="GO:0005737">
    <property type="term" value="C:cytoplasm"/>
    <property type="evidence" value="ECO:0007669"/>
    <property type="project" value="UniProtKB-SubCell"/>
</dbReference>
<dbReference type="Pfam" id="PF07977">
    <property type="entry name" value="FabA"/>
    <property type="match status" value="1"/>
</dbReference>
<evidence type="ECO:0000256" key="1">
    <source>
        <dbReference type="ARBA" id="ARBA00004496"/>
    </source>
</evidence>
<reference evidence="9" key="1">
    <citation type="submission" date="2019-01" db="EMBL/GenBank/DDBJ databases">
        <authorList>
            <consortium name="Genoscope - CEA"/>
            <person name="William W."/>
        </authorList>
    </citation>
    <scope>NUCLEOTIDE SEQUENCE</scope>
    <source>
        <strain evidence="9">CR-1</strain>
    </source>
</reference>
<dbReference type="InterPro" id="IPR013114">
    <property type="entry name" value="FabA_FabZ"/>
</dbReference>
<dbReference type="GO" id="GO:0009245">
    <property type="term" value="P:lipid A biosynthetic process"/>
    <property type="evidence" value="ECO:0007669"/>
    <property type="project" value="UniProtKB-UniRule"/>
</dbReference>
<proteinExistence type="inferred from homology"/>
<dbReference type="GO" id="GO:0016020">
    <property type="term" value="C:membrane"/>
    <property type="evidence" value="ECO:0007669"/>
    <property type="project" value="GOC"/>
</dbReference>
<dbReference type="EC" id="4.2.1.59" evidence="8"/>
<dbReference type="GO" id="GO:0019171">
    <property type="term" value="F:(3R)-hydroxyacyl-[acyl-carrier-protein] dehydratase activity"/>
    <property type="evidence" value="ECO:0007669"/>
    <property type="project" value="UniProtKB-EC"/>
</dbReference>
<keyword evidence="6 8" id="KW-0456">Lyase</keyword>
<keyword evidence="2 8" id="KW-0963">Cytoplasm</keyword>
<evidence type="ECO:0000256" key="2">
    <source>
        <dbReference type="ARBA" id="ARBA00022490"/>
    </source>
</evidence>
<feature type="active site" evidence="8">
    <location>
        <position position="51"/>
    </location>
</feature>
<evidence type="ECO:0000313" key="9">
    <source>
        <dbReference type="EMBL" id="VEN73172.1"/>
    </source>
</evidence>
<dbReference type="InterPro" id="IPR029069">
    <property type="entry name" value="HotDog_dom_sf"/>
</dbReference>
<dbReference type="NCBIfam" id="NF000582">
    <property type="entry name" value="PRK00006.1"/>
    <property type="match status" value="1"/>
</dbReference>
<comment type="subcellular location">
    <subcellularLocation>
        <location evidence="1 8">Cytoplasm</location>
    </subcellularLocation>
</comment>
<evidence type="ECO:0000256" key="3">
    <source>
        <dbReference type="ARBA" id="ARBA00022516"/>
    </source>
</evidence>
<comment type="similarity">
    <text evidence="8">Belongs to the thioester dehydratase family. FabZ subfamily.</text>
</comment>
<name>A0A484HFK9_9BACT</name>
<dbReference type="AlphaFoldDB" id="A0A484HFK9"/>
<comment type="catalytic activity">
    <reaction evidence="8">
        <text>a (3R)-hydroxyacyl-[ACP] = a (2E)-enoyl-[ACP] + H2O</text>
        <dbReference type="Rhea" id="RHEA:13097"/>
        <dbReference type="Rhea" id="RHEA-COMP:9925"/>
        <dbReference type="Rhea" id="RHEA-COMP:9945"/>
        <dbReference type="ChEBI" id="CHEBI:15377"/>
        <dbReference type="ChEBI" id="CHEBI:78784"/>
        <dbReference type="ChEBI" id="CHEBI:78827"/>
        <dbReference type="EC" id="4.2.1.59"/>
    </reaction>
</comment>
<evidence type="ECO:0000256" key="5">
    <source>
        <dbReference type="ARBA" id="ARBA00023098"/>
    </source>
</evidence>
<dbReference type="InterPro" id="IPR010084">
    <property type="entry name" value="FabZ"/>
</dbReference>